<comment type="caution">
    <text evidence="3">The sequence shown here is derived from an EMBL/GenBank/DDBJ whole genome shotgun (WGS) entry which is preliminary data.</text>
</comment>
<evidence type="ECO:0000313" key="3">
    <source>
        <dbReference type="EMBL" id="OUQ75833.1"/>
    </source>
</evidence>
<organism evidence="3 4">
    <name type="scientific">Lactobacillus gallinarum</name>
    <dbReference type="NCBI Taxonomy" id="52242"/>
    <lineage>
        <taxon>Bacteria</taxon>
        <taxon>Bacillati</taxon>
        <taxon>Bacillota</taxon>
        <taxon>Bacilli</taxon>
        <taxon>Lactobacillales</taxon>
        <taxon>Lactobacillaceae</taxon>
        <taxon>Lactobacillus</taxon>
    </lineage>
</organism>
<gene>
    <name evidence="3" type="ORF">B5E44_06260</name>
    <name evidence="2" type="ORF">B5E59_06085</name>
</gene>
<proteinExistence type="predicted"/>
<dbReference type="EMBL" id="NFLS01000013">
    <property type="protein sequence ID" value="OUQ55986.1"/>
    <property type="molecule type" value="Genomic_DNA"/>
</dbReference>
<reference evidence="4 5" key="1">
    <citation type="submission" date="2017-04" db="EMBL/GenBank/DDBJ databases">
        <title>Function of individual gut microbiota members based on whole genome sequencing of pure cultures obtained from chicken caecum.</title>
        <authorList>
            <person name="Medvecky M."/>
            <person name="Cejkova D."/>
            <person name="Polansky O."/>
            <person name="Karasova D."/>
            <person name="Kubasova T."/>
            <person name="Cizek A."/>
            <person name="Rychlik I."/>
        </authorList>
    </citation>
    <scope>NUCLEOTIDE SEQUENCE [LARGE SCALE GENOMIC DNA]</scope>
    <source>
        <strain evidence="4">An101</strain>
        <strain evidence="5">An115</strain>
    </source>
</reference>
<keyword evidence="5" id="KW-1185">Reference proteome</keyword>
<reference evidence="3" key="2">
    <citation type="journal article" date="2018" name="BMC Genomics">
        <title>Whole genome sequencing and function prediction of 133 gut anaerobes isolated from chicken caecum in pure cultures.</title>
        <authorList>
            <person name="Medvecky M."/>
            <person name="Cejkova D."/>
            <person name="Polansky O."/>
            <person name="Karasova D."/>
            <person name="Kubasova T."/>
            <person name="Cizek A."/>
            <person name="Rychlik I."/>
        </authorList>
    </citation>
    <scope>NUCLEOTIDE SEQUENCE</scope>
    <source>
        <strain evidence="3">An101</strain>
        <strain evidence="2">An115</strain>
    </source>
</reference>
<dbReference type="Proteomes" id="UP000196293">
    <property type="component" value="Unassembled WGS sequence"/>
</dbReference>
<accession>A0A1Y4UGP4</accession>
<evidence type="ECO:0000313" key="4">
    <source>
        <dbReference type="Proteomes" id="UP000195859"/>
    </source>
</evidence>
<dbReference type="RefSeq" id="WP_087176410.1">
    <property type="nucleotide sequence ID" value="NZ_CALHTS010000032.1"/>
</dbReference>
<sequence>MKHTNKIRSAIFRRLHYIFDIVMFFVSLAAAVGLLMFHKAETTDNQNHFVHLTASSKNKNKKTEIPKSQLAIGEAYELIPKKRIKRYKTIQDAYGYSYRKKLKRPKITYLANFYLAPNYASKDTLVKDNLYIPLNGCVTALFKTPQAGQYNFVNSDLGFNSLKHYVLNDSHKYIQVMQFKNYAKYGKFAVPNVTNNTLNLTLNAGSNRYLKLNEFTIKRVNSIDLSQKAQQLQLFGGYSV</sequence>
<protein>
    <submittedName>
        <fullName evidence="3">Uncharacterized protein</fullName>
    </submittedName>
</protein>
<dbReference type="AlphaFoldDB" id="A0A1Y4UGP4"/>
<evidence type="ECO:0000313" key="2">
    <source>
        <dbReference type="EMBL" id="OUQ55986.1"/>
    </source>
</evidence>
<dbReference type="Proteomes" id="UP000195859">
    <property type="component" value="Unassembled WGS sequence"/>
</dbReference>
<keyword evidence="1" id="KW-1133">Transmembrane helix</keyword>
<dbReference type="GeneID" id="78203294"/>
<evidence type="ECO:0000256" key="1">
    <source>
        <dbReference type="SAM" id="Phobius"/>
    </source>
</evidence>
<keyword evidence="1" id="KW-0472">Membrane</keyword>
<evidence type="ECO:0000313" key="5">
    <source>
        <dbReference type="Proteomes" id="UP000196293"/>
    </source>
</evidence>
<keyword evidence="1" id="KW-0812">Transmembrane</keyword>
<feature type="transmembrane region" description="Helical" evidence="1">
    <location>
        <begin position="15"/>
        <end position="37"/>
    </location>
</feature>
<dbReference type="EMBL" id="NFLZ01000014">
    <property type="protein sequence ID" value="OUQ75833.1"/>
    <property type="molecule type" value="Genomic_DNA"/>
</dbReference>
<name>A0A1Y4UGP4_9LACO</name>